<gene>
    <name evidence="9" type="ORF">GCM10010968_21330</name>
</gene>
<keyword evidence="7" id="KW-0464">Manganese</keyword>
<dbReference type="InterPro" id="IPR002847">
    <property type="entry name" value="F420-0_gamma-glut_ligase-dom"/>
</dbReference>
<protein>
    <recommendedName>
        <fullName evidence="8">Coenzyme F420:L-glutamate ligase-like domain-containing protein</fullName>
    </recommendedName>
</protein>
<dbReference type="PANTHER" id="PTHR47917:SF1">
    <property type="entry name" value="COENZYME F420:L-GLUTAMATE LIGASE"/>
    <property type="match status" value="1"/>
</dbReference>
<keyword evidence="6" id="KW-0342">GTP-binding</keyword>
<dbReference type="EMBL" id="BMLM01000002">
    <property type="protein sequence ID" value="GGN87123.1"/>
    <property type="molecule type" value="Genomic_DNA"/>
</dbReference>
<reference evidence="10" key="1">
    <citation type="journal article" date="2019" name="Int. J. Syst. Evol. Microbiol.">
        <title>The Global Catalogue of Microorganisms (GCM) 10K type strain sequencing project: providing services to taxonomists for standard genome sequencing and annotation.</title>
        <authorList>
            <consortium name="The Broad Institute Genomics Platform"/>
            <consortium name="The Broad Institute Genome Sequencing Center for Infectious Disease"/>
            <person name="Wu L."/>
            <person name="Ma J."/>
        </authorList>
    </citation>
    <scope>NUCLEOTIDE SEQUENCE [LARGE SCALE GENOMIC DNA]</scope>
    <source>
        <strain evidence="10">CGMCC 1.6960</strain>
    </source>
</reference>
<evidence type="ECO:0000256" key="6">
    <source>
        <dbReference type="ARBA" id="ARBA00023134"/>
    </source>
</evidence>
<sequence>MTDLALVAVRGIGEIRPGDDLASILADALAPHEPADGDIVVVTSKVVSKAEGRVRPAEEREQAITDESVRLVASRAHPGGITRIVEHRTGLVLAAAGVDASNTDEGTILLLPLDSDASALAIATHLRERFGARIGVVVSDTLGRAWRNGQTDVAIGAAGIRVLEPLGGTLDAGGRPLLVTAPAVADEIAGAADLVAGKADGVPAVLVRGLGRHVGDLTEPGASRLVRRSGDDMFRLGSDEAYQAGRIAGRIEGLAEAGGRDGA</sequence>
<evidence type="ECO:0000256" key="2">
    <source>
        <dbReference type="ARBA" id="ARBA00022723"/>
    </source>
</evidence>
<name>A0ABQ2KN30_9MICO</name>
<dbReference type="SUPFAM" id="SSF144010">
    <property type="entry name" value="CofE-like"/>
    <property type="match status" value="1"/>
</dbReference>
<keyword evidence="3" id="KW-0547">Nucleotide-binding</keyword>
<accession>A0ABQ2KN30</accession>
<dbReference type="RefSeq" id="WP_188718296.1">
    <property type="nucleotide sequence ID" value="NZ_BAABBD010000003.1"/>
</dbReference>
<dbReference type="PANTHER" id="PTHR47917">
    <property type="match status" value="1"/>
</dbReference>
<organism evidence="9 10">
    <name type="scientific">Agrococcus terreus</name>
    <dbReference type="NCBI Taxonomy" id="574649"/>
    <lineage>
        <taxon>Bacteria</taxon>
        <taxon>Bacillati</taxon>
        <taxon>Actinomycetota</taxon>
        <taxon>Actinomycetes</taxon>
        <taxon>Micrococcales</taxon>
        <taxon>Microbacteriaceae</taxon>
        <taxon>Agrococcus</taxon>
    </lineage>
</organism>
<evidence type="ECO:0000256" key="5">
    <source>
        <dbReference type="ARBA" id="ARBA00022958"/>
    </source>
</evidence>
<feature type="domain" description="Coenzyme F420:L-glutamate ligase-like" evidence="8">
    <location>
        <begin position="12"/>
        <end position="209"/>
    </location>
</feature>
<keyword evidence="1" id="KW-0436">Ligase</keyword>
<evidence type="ECO:0000259" key="8">
    <source>
        <dbReference type="Pfam" id="PF01996"/>
    </source>
</evidence>
<dbReference type="Proteomes" id="UP000626982">
    <property type="component" value="Unassembled WGS sequence"/>
</dbReference>
<keyword evidence="5" id="KW-0630">Potassium</keyword>
<dbReference type="NCBIfam" id="TIGR01916">
    <property type="entry name" value="F420_cofE"/>
    <property type="match status" value="1"/>
</dbReference>
<evidence type="ECO:0000256" key="1">
    <source>
        <dbReference type="ARBA" id="ARBA00022598"/>
    </source>
</evidence>
<dbReference type="Pfam" id="PF01996">
    <property type="entry name" value="F420_ligase"/>
    <property type="match status" value="1"/>
</dbReference>
<keyword evidence="2" id="KW-0479">Metal-binding</keyword>
<evidence type="ECO:0000256" key="7">
    <source>
        <dbReference type="ARBA" id="ARBA00023211"/>
    </source>
</evidence>
<keyword evidence="4" id="KW-0460">Magnesium</keyword>
<proteinExistence type="predicted"/>
<evidence type="ECO:0000313" key="10">
    <source>
        <dbReference type="Proteomes" id="UP000626982"/>
    </source>
</evidence>
<dbReference type="InterPro" id="IPR008225">
    <property type="entry name" value="F420-0_g-glutamyl_ligase"/>
</dbReference>
<evidence type="ECO:0000256" key="4">
    <source>
        <dbReference type="ARBA" id="ARBA00022842"/>
    </source>
</evidence>
<evidence type="ECO:0000256" key="3">
    <source>
        <dbReference type="ARBA" id="ARBA00022741"/>
    </source>
</evidence>
<keyword evidence="10" id="KW-1185">Reference proteome</keyword>
<dbReference type="Gene3D" id="3.30.1330.100">
    <property type="entry name" value="CofE-like"/>
    <property type="match status" value="2"/>
</dbReference>
<comment type="caution">
    <text evidence="9">The sequence shown here is derived from an EMBL/GenBank/DDBJ whole genome shotgun (WGS) entry which is preliminary data.</text>
</comment>
<evidence type="ECO:0000313" key="9">
    <source>
        <dbReference type="EMBL" id="GGN87123.1"/>
    </source>
</evidence>